<dbReference type="Proteomes" id="UP001153076">
    <property type="component" value="Unassembled WGS sequence"/>
</dbReference>
<name>A0A9Q1JSC2_9CARY</name>
<dbReference type="OrthoDB" id="47923at2759"/>
<dbReference type="EMBL" id="JAKOGI010000826">
    <property type="protein sequence ID" value="KAJ8430083.1"/>
    <property type="molecule type" value="Genomic_DNA"/>
</dbReference>
<feature type="compositionally biased region" description="Low complexity" evidence="1">
    <location>
        <begin position="1"/>
        <end position="18"/>
    </location>
</feature>
<dbReference type="AlphaFoldDB" id="A0A9Q1JSC2"/>
<feature type="region of interest" description="Disordered" evidence="1">
    <location>
        <begin position="1"/>
        <end position="25"/>
    </location>
</feature>
<reference evidence="2" key="1">
    <citation type="submission" date="2022-04" db="EMBL/GenBank/DDBJ databases">
        <title>Carnegiea gigantea Genome sequencing and assembly v2.</title>
        <authorList>
            <person name="Copetti D."/>
            <person name="Sanderson M.J."/>
            <person name="Burquez A."/>
            <person name="Wojciechowski M.F."/>
        </authorList>
    </citation>
    <scope>NUCLEOTIDE SEQUENCE</scope>
    <source>
        <strain evidence="2">SGP5-SGP5p</strain>
        <tissue evidence="2">Aerial part</tissue>
    </source>
</reference>
<evidence type="ECO:0000313" key="3">
    <source>
        <dbReference type="Proteomes" id="UP001153076"/>
    </source>
</evidence>
<protein>
    <submittedName>
        <fullName evidence="2">Uncharacterized protein</fullName>
    </submittedName>
</protein>
<organism evidence="2 3">
    <name type="scientific">Carnegiea gigantea</name>
    <dbReference type="NCBI Taxonomy" id="171969"/>
    <lineage>
        <taxon>Eukaryota</taxon>
        <taxon>Viridiplantae</taxon>
        <taxon>Streptophyta</taxon>
        <taxon>Embryophyta</taxon>
        <taxon>Tracheophyta</taxon>
        <taxon>Spermatophyta</taxon>
        <taxon>Magnoliopsida</taxon>
        <taxon>eudicotyledons</taxon>
        <taxon>Gunneridae</taxon>
        <taxon>Pentapetalae</taxon>
        <taxon>Caryophyllales</taxon>
        <taxon>Cactineae</taxon>
        <taxon>Cactaceae</taxon>
        <taxon>Cactoideae</taxon>
        <taxon>Echinocereeae</taxon>
        <taxon>Carnegiea</taxon>
    </lineage>
</organism>
<gene>
    <name evidence="2" type="ORF">Cgig2_008530</name>
</gene>
<keyword evidence="3" id="KW-1185">Reference proteome</keyword>
<evidence type="ECO:0000256" key="1">
    <source>
        <dbReference type="SAM" id="MobiDB-lite"/>
    </source>
</evidence>
<proteinExistence type="predicted"/>
<dbReference type="PANTHER" id="PTHR31923">
    <property type="entry name" value="BSD DOMAIN-CONTAINING PROTEIN"/>
    <property type="match status" value="1"/>
</dbReference>
<comment type="caution">
    <text evidence="2">The sequence shown here is derived from an EMBL/GenBank/DDBJ whole genome shotgun (WGS) entry which is preliminary data.</text>
</comment>
<accession>A0A9Q1JSC2</accession>
<sequence>MYSWLRRSLSRSGSSSRSRSNEEEETLKLVAKHEGDEFYGVTDQLIEFVKTFTFDTFKNFSLPDEDSDETQTTSGGVRVDLSDWQQRHATIVLLKVKTERIDGVEGLKLVLQSRPWGLKIREVPVGPNPIHHHQEAPNNESYVIDRLVPTGPNLVEPHQTPENHASCVSHKEVPTGTVKPEIHVMSSPLEGERILENIFHARQKLCDRGQD</sequence>
<evidence type="ECO:0000313" key="2">
    <source>
        <dbReference type="EMBL" id="KAJ8430083.1"/>
    </source>
</evidence>
<dbReference type="PANTHER" id="PTHR31923:SF3">
    <property type="entry name" value="BSD DOMAIN-CONTAINING PROTEIN"/>
    <property type="match status" value="1"/>
</dbReference>